<evidence type="ECO:0000256" key="4">
    <source>
        <dbReference type="ARBA" id="ARBA00022679"/>
    </source>
</evidence>
<evidence type="ECO:0000256" key="15">
    <source>
        <dbReference type="PROSITE-ProRule" id="PRU00228"/>
    </source>
</evidence>
<evidence type="ECO:0000256" key="5">
    <source>
        <dbReference type="ARBA" id="ARBA00022723"/>
    </source>
</evidence>
<dbReference type="SUPFAM" id="SSF57903">
    <property type="entry name" value="FYVE/PHD zinc finger"/>
    <property type="match status" value="1"/>
</dbReference>
<feature type="domain" description="TAZ-type" evidence="17">
    <location>
        <begin position="1560"/>
        <end position="1638"/>
    </location>
</feature>
<dbReference type="Gene3D" id="1.20.1020.10">
    <property type="entry name" value="TAZ domain"/>
    <property type="match status" value="2"/>
</dbReference>
<feature type="compositionally biased region" description="Basic and acidic residues" evidence="16">
    <location>
        <begin position="201"/>
        <end position="213"/>
    </location>
</feature>
<dbReference type="PANTHER" id="PTHR13808">
    <property type="entry name" value="CBP/P300-RELATED"/>
    <property type="match status" value="1"/>
</dbReference>
<protein>
    <recommendedName>
        <fullName evidence="3">histone acetyltransferase</fullName>
        <ecNumber evidence="3">2.3.1.48</ecNumber>
    </recommendedName>
</protein>
<evidence type="ECO:0000256" key="10">
    <source>
        <dbReference type="ARBA" id="ARBA00023159"/>
    </source>
</evidence>
<keyword evidence="5" id="KW-0479">Metal-binding</keyword>
<dbReference type="PROSITE" id="PS50134">
    <property type="entry name" value="ZF_TAZ"/>
    <property type="match status" value="2"/>
</dbReference>
<feature type="compositionally biased region" description="Polar residues" evidence="16">
    <location>
        <begin position="224"/>
        <end position="244"/>
    </location>
</feature>
<dbReference type="GO" id="GO:0045944">
    <property type="term" value="P:positive regulation of transcription by RNA polymerase II"/>
    <property type="evidence" value="ECO:0007669"/>
    <property type="project" value="TreeGrafter"/>
</dbReference>
<dbReference type="GO" id="GO:0008270">
    <property type="term" value="F:zinc ion binding"/>
    <property type="evidence" value="ECO:0007669"/>
    <property type="project" value="UniProtKB-KW"/>
</dbReference>
<evidence type="ECO:0000256" key="7">
    <source>
        <dbReference type="ARBA" id="ARBA00022833"/>
    </source>
</evidence>
<feature type="region of interest" description="Disordered" evidence="16">
    <location>
        <begin position="862"/>
        <end position="881"/>
    </location>
</feature>
<dbReference type="SMART" id="SM00291">
    <property type="entry name" value="ZnF_ZZ"/>
    <property type="match status" value="2"/>
</dbReference>
<dbReference type="PROSITE" id="PS01359">
    <property type="entry name" value="ZF_PHD_1"/>
    <property type="match status" value="1"/>
</dbReference>
<dbReference type="PANTHER" id="PTHR13808:SF30">
    <property type="entry name" value="HISTONE ACETYLTRANSFERASE HAC5"/>
    <property type="match status" value="1"/>
</dbReference>
<dbReference type="Pfam" id="PF08214">
    <property type="entry name" value="HAT_KAT11"/>
    <property type="match status" value="1"/>
</dbReference>
<dbReference type="CDD" id="cd15614">
    <property type="entry name" value="PHD_HAC_like"/>
    <property type="match status" value="1"/>
</dbReference>
<reference evidence="20" key="1">
    <citation type="submission" date="2016-07" db="EMBL/GenBank/DDBJ databases">
        <title>De novo transcriptome assembly of four accessions of the metal hyperaccumulator plant Noccaea caerulescens.</title>
        <authorList>
            <person name="Blande D."/>
            <person name="Halimaa P."/>
            <person name="Tervahauta A.I."/>
            <person name="Aarts M.G."/>
            <person name="Karenlampi S.O."/>
        </authorList>
    </citation>
    <scope>NUCLEOTIDE SEQUENCE</scope>
</reference>
<dbReference type="InterPro" id="IPR019786">
    <property type="entry name" value="Zinc_finger_PHD-type_CS"/>
</dbReference>
<feature type="compositionally biased region" description="Basic and acidic residues" evidence="16">
    <location>
        <begin position="721"/>
        <end position="738"/>
    </location>
</feature>
<feature type="domain" description="ZZ-type" evidence="18">
    <location>
        <begin position="1383"/>
        <end position="1446"/>
    </location>
</feature>
<dbReference type="InterPro" id="IPR031162">
    <property type="entry name" value="CBP_P300_HAT"/>
</dbReference>
<evidence type="ECO:0000259" key="19">
    <source>
        <dbReference type="PROSITE" id="PS51727"/>
    </source>
</evidence>
<dbReference type="Pfam" id="PF00628">
    <property type="entry name" value="PHD"/>
    <property type="match status" value="1"/>
</dbReference>
<dbReference type="EMBL" id="GEVI01008210">
    <property type="protein sequence ID" value="JAU24110.1"/>
    <property type="molecule type" value="Transcribed_RNA"/>
</dbReference>
<dbReference type="PROSITE" id="PS50135">
    <property type="entry name" value="ZF_ZZ_2"/>
    <property type="match status" value="2"/>
</dbReference>
<dbReference type="Pfam" id="PF00569">
    <property type="entry name" value="ZZ"/>
    <property type="match status" value="1"/>
</dbReference>
<dbReference type="InterPro" id="IPR013178">
    <property type="entry name" value="Histone_AcTrfase_Rtt109/CBP"/>
</dbReference>
<sequence>MAQGQNRTVPLPGQMQNSAASVSSQSNMANAMSRESIRVRQEMLNRIYAWLQQRQPSKTDDASKTKLFEVAKRLESAMHRTAKSKEEYLDFRSFEVRIESTLKQLFSQRGRPNPSSSATMMVQTPGISHGWGQSYPATPMVNMSNFNNSNNLSDASNRMNGGAIINGRQQLSAGFSVSSDDTGQMIPTPGFNNSANVDAYQSHRNEENSRDGGGKLLAGVSDFGNPSQPQRQRSAGSNDRMLSNVDQLGGGFRSNIHQNASGITNTPLNAGGGGGGGMSGNNVHLANGPRSSEGVLASTHFSTLSQPLQQPVDQSQVSHMHRYSTSNSGTFGSGDLYGVLTSSGSMETAVDMNTMSTNPMRRVDTSFGSNQSSMQAVGKNPSLKPHLHHQFENGNFQSSSSSKENMAQVSHQPVQRQFNQQAPLGQYPKQEYLMNNDAYRQSQPASNLASQVKLEPRVEYYNEPFQLQAINRVEPSKSQNLYKQNAVKDNFVGAQSLPVCSSQLNVSPSFLPQTHQIQQISQWKDSSNLSVGVQPVSGVGQWHSSSQALTHVSKNSNGEGEHFGVKAGQRFQTQQEATNDYSSVRESTNYQSVAPGSTLDAPHLAEGSNTLSKQLNGDYINQRRWLLFLLHVRKCNAGEDDCESKYCFAAKTLLKHMHYCKAPACKYKYCLQTRKLIHHNKHCEDEACPVCVFVKNFKEKQKEKIAFLRRAESSSASLNHGHRESLESMRTSSERDSETPSVVDDLQPSPKRVKVEKPCQFAYPDTQSIPAKISTGVGKTHFAMGLQKKDSLQSDVCKIVRSDVPMKADSSDSSRINVPVSRKLEKPVSKDTSMGGHGGNSALDGETVCLPEQEKPKLMKEMSAPKEENVEQSAGVVSGSNSGKSKIKGVSLIELFTPEQVEEHIRGLRQWVGQSKTKAEKNKAMGLSMSENSCQLCAVERLAFEPTPIYCTPCGARVKRNAMHYTVVAGESRHYVCIPCYNEARSNTVSVDGTPVPKSRFEKKKNDEEVEESWVQCDKCQAWQHQICALFNGRRNHGQAEYTCPNCYIQEVEQGERKPVSQSVILGAKSLPASTLSNHLEQRLFKKLKQERQERARLQGKSYEEVPGADSLVIRVVASVDKILEVKPRFLDIFREDNYSSEFPYKSKAILLFQKIEGVEVCLFGMYVQEFGTDSASPNQRRVYLSYLDSVKYFRPDVKTVSGEALRTFVYHEILIGYLDYCKKRGFSSCYIWACPPLKGEDYILYCHPEIQKTPKTDKLREWYLAMLRKASKEKVVVECTNFYDHFFVQSGECRAKVTAARLPYFDGDYWPGAAEDLIDQMSQEEDGKKSNRKVMPKKVISKRALKAVGQLDLSVNASKDLLLMHKLGEIILPMKEDFIMVHLQHCCKHCCTLMVSGNRWVCKQCKNFQICDKCHEVEENRLEKEKHPVNQKEKHLLYPIAIDDIPTEIKDNDGILESEFFDTRQAFLSLCQGNHYQYDTLRRAKHSSMMILYHLHNPTVPAFATACAICQQELETAQGWRCDVCPDYDVCSACYSKGINHPHSLISRPSAADSVVQNTQTNQIHTAQLRELLLHVIACCTAQCQYPRCRMIKILFRHGVACKTRGCVHCKRMWALFRMHARNCRDPQCRVPKCRDLRAHFSRKQQQADSRRRAAVMEMVRQRAADAETSTPD</sequence>
<evidence type="ECO:0000256" key="2">
    <source>
        <dbReference type="ARBA" id="ARBA00004123"/>
    </source>
</evidence>
<dbReference type="SUPFAM" id="SSF57933">
    <property type="entry name" value="TAZ domain"/>
    <property type="match status" value="2"/>
</dbReference>
<evidence type="ECO:0000256" key="12">
    <source>
        <dbReference type="ARBA" id="ARBA00023242"/>
    </source>
</evidence>
<keyword evidence="7" id="KW-0862">Zinc</keyword>
<evidence type="ECO:0000256" key="11">
    <source>
        <dbReference type="ARBA" id="ARBA00023163"/>
    </source>
</evidence>
<evidence type="ECO:0000256" key="9">
    <source>
        <dbReference type="ARBA" id="ARBA00023015"/>
    </source>
</evidence>
<evidence type="ECO:0000256" key="6">
    <source>
        <dbReference type="ARBA" id="ARBA00022771"/>
    </source>
</evidence>
<dbReference type="InterPro" id="IPR043145">
    <property type="entry name" value="Znf_ZZ_sf"/>
</dbReference>
<keyword evidence="12" id="KW-0539">Nucleus</keyword>
<evidence type="ECO:0000256" key="16">
    <source>
        <dbReference type="SAM" id="MobiDB-lite"/>
    </source>
</evidence>
<dbReference type="InterPro" id="IPR013083">
    <property type="entry name" value="Znf_RING/FYVE/PHD"/>
</dbReference>
<keyword evidence="4 20" id="KW-0808">Transferase</keyword>
<dbReference type="GO" id="GO:0000123">
    <property type="term" value="C:histone acetyltransferase complex"/>
    <property type="evidence" value="ECO:0007669"/>
    <property type="project" value="TreeGrafter"/>
</dbReference>
<feature type="region of interest" description="Disordered" evidence="16">
    <location>
        <begin position="716"/>
        <end position="747"/>
    </location>
</feature>
<comment type="catalytic activity">
    <reaction evidence="14">
        <text>L-lysyl-[protein] + acetyl-CoA = N(6)-acetyl-L-lysyl-[protein] + CoA + H(+)</text>
        <dbReference type="Rhea" id="RHEA:45948"/>
        <dbReference type="Rhea" id="RHEA-COMP:9752"/>
        <dbReference type="Rhea" id="RHEA-COMP:10731"/>
        <dbReference type="ChEBI" id="CHEBI:15378"/>
        <dbReference type="ChEBI" id="CHEBI:29969"/>
        <dbReference type="ChEBI" id="CHEBI:57287"/>
        <dbReference type="ChEBI" id="CHEBI:57288"/>
        <dbReference type="ChEBI" id="CHEBI:61930"/>
        <dbReference type="EC" id="2.3.1.48"/>
    </reaction>
</comment>
<feature type="region of interest" description="Disordered" evidence="16">
    <location>
        <begin position="175"/>
        <end position="244"/>
    </location>
</feature>
<dbReference type="InterPro" id="IPR035898">
    <property type="entry name" value="TAZ_dom_sf"/>
</dbReference>
<keyword evidence="13" id="KW-0012">Acyltransferase</keyword>
<feature type="domain" description="ZZ-type" evidence="18">
    <location>
        <begin position="1503"/>
        <end position="1554"/>
    </location>
</feature>
<evidence type="ECO:0000313" key="20">
    <source>
        <dbReference type="EMBL" id="JAU24110.1"/>
    </source>
</evidence>
<dbReference type="GO" id="GO:0005634">
    <property type="term" value="C:nucleus"/>
    <property type="evidence" value="ECO:0007669"/>
    <property type="project" value="UniProtKB-SubCell"/>
</dbReference>
<dbReference type="InterPro" id="IPR000197">
    <property type="entry name" value="Znf_TAZ"/>
</dbReference>
<accession>A0A1J3DYN5</accession>
<feature type="region of interest" description="Disordered" evidence="16">
    <location>
        <begin position="392"/>
        <end position="420"/>
    </location>
</feature>
<feature type="domain" description="CBP/p300-type HAT" evidence="19">
    <location>
        <begin position="1065"/>
        <end position="1501"/>
    </location>
</feature>
<evidence type="ECO:0000256" key="3">
    <source>
        <dbReference type="ARBA" id="ARBA00013184"/>
    </source>
</evidence>
<keyword evidence="10" id="KW-0010">Activator</keyword>
<dbReference type="Gene3D" id="3.30.40.10">
    <property type="entry name" value="Zinc/RING finger domain, C3HC4 (zinc finger)"/>
    <property type="match status" value="1"/>
</dbReference>
<dbReference type="GO" id="GO:0005667">
    <property type="term" value="C:transcription regulator complex"/>
    <property type="evidence" value="ECO:0007669"/>
    <property type="project" value="TreeGrafter"/>
</dbReference>
<dbReference type="Pfam" id="PF02135">
    <property type="entry name" value="zf-TAZ"/>
    <property type="match status" value="2"/>
</dbReference>
<evidence type="ECO:0000256" key="13">
    <source>
        <dbReference type="ARBA" id="ARBA00023315"/>
    </source>
</evidence>
<feature type="domain" description="TAZ-type" evidence="17">
    <location>
        <begin position="613"/>
        <end position="694"/>
    </location>
</feature>
<feature type="compositionally biased region" description="Low complexity" evidence="16">
    <location>
        <begin position="14"/>
        <end position="32"/>
    </location>
</feature>
<dbReference type="GO" id="GO:0031490">
    <property type="term" value="F:chromatin DNA binding"/>
    <property type="evidence" value="ECO:0007669"/>
    <property type="project" value="TreeGrafter"/>
</dbReference>
<dbReference type="FunFam" id="3.30.60.90:FF:000022">
    <property type="entry name" value="Histone acetyltransferase of the CBP family 12"/>
    <property type="match status" value="1"/>
</dbReference>
<dbReference type="Gene3D" id="3.30.60.90">
    <property type="match status" value="2"/>
</dbReference>
<keyword evidence="8" id="KW-0156">Chromatin regulator</keyword>
<dbReference type="SUPFAM" id="SSF57850">
    <property type="entry name" value="RING/U-box"/>
    <property type="match status" value="2"/>
</dbReference>
<evidence type="ECO:0000259" key="18">
    <source>
        <dbReference type="PROSITE" id="PS50135"/>
    </source>
</evidence>
<dbReference type="PROSITE" id="PS51727">
    <property type="entry name" value="CBP_P300_HAT"/>
    <property type="match status" value="1"/>
</dbReference>
<comment type="function">
    <text evidence="1">Acetyltransferase enzyme. Acetylates histones, giving a specific tag for transcriptional activation.</text>
</comment>
<keyword evidence="9" id="KW-0805">Transcription regulation</keyword>
<evidence type="ECO:0000256" key="14">
    <source>
        <dbReference type="ARBA" id="ARBA00048017"/>
    </source>
</evidence>
<dbReference type="InterPro" id="IPR000433">
    <property type="entry name" value="Znf_ZZ"/>
</dbReference>
<feature type="region of interest" description="Disordered" evidence="16">
    <location>
        <begin position="824"/>
        <end position="845"/>
    </location>
</feature>
<dbReference type="GO" id="GO:0004402">
    <property type="term" value="F:histone acetyltransferase activity"/>
    <property type="evidence" value="ECO:0007669"/>
    <property type="project" value="InterPro"/>
</dbReference>
<organism evidence="20">
    <name type="scientific">Noccaea caerulescens</name>
    <name type="common">Alpine penny-cress</name>
    <name type="synonym">Thlaspi caerulescens</name>
    <dbReference type="NCBI Taxonomy" id="107243"/>
    <lineage>
        <taxon>Eukaryota</taxon>
        <taxon>Viridiplantae</taxon>
        <taxon>Streptophyta</taxon>
        <taxon>Embryophyta</taxon>
        <taxon>Tracheophyta</taxon>
        <taxon>Spermatophyta</taxon>
        <taxon>Magnoliopsida</taxon>
        <taxon>eudicotyledons</taxon>
        <taxon>Gunneridae</taxon>
        <taxon>Pentapetalae</taxon>
        <taxon>rosids</taxon>
        <taxon>malvids</taxon>
        <taxon>Brassicales</taxon>
        <taxon>Brassicaceae</taxon>
        <taxon>Coluteocarpeae</taxon>
        <taxon>Noccaea</taxon>
    </lineage>
</organism>
<dbReference type="SMART" id="SM00551">
    <property type="entry name" value="ZnF_TAZ"/>
    <property type="match status" value="2"/>
</dbReference>
<dbReference type="InterPro" id="IPR011011">
    <property type="entry name" value="Znf_FYVE_PHD"/>
</dbReference>
<dbReference type="GO" id="GO:0003713">
    <property type="term" value="F:transcription coactivator activity"/>
    <property type="evidence" value="ECO:0007669"/>
    <property type="project" value="TreeGrafter"/>
</dbReference>
<dbReference type="PROSITE" id="PS01357">
    <property type="entry name" value="ZF_ZZ_1"/>
    <property type="match status" value="1"/>
</dbReference>
<feature type="region of interest" description="Disordered" evidence="16">
    <location>
        <begin position="1"/>
        <end position="32"/>
    </location>
</feature>
<proteinExistence type="predicted"/>
<dbReference type="EC" id="2.3.1.48" evidence="3"/>
<gene>
    <name evidence="20" type="ORF">GA_TR3500_c7_g1_i1_g.11955</name>
</gene>
<name>A0A1J3DYN5_NOCCA</name>
<dbReference type="SMART" id="SM01250">
    <property type="entry name" value="KAT11"/>
    <property type="match status" value="1"/>
</dbReference>
<keyword evidence="11" id="KW-0804">Transcription</keyword>
<evidence type="ECO:0000256" key="1">
    <source>
        <dbReference type="ARBA" id="ARBA00002581"/>
    </source>
</evidence>
<dbReference type="InterPro" id="IPR019787">
    <property type="entry name" value="Znf_PHD-finger"/>
</dbReference>
<evidence type="ECO:0000259" key="17">
    <source>
        <dbReference type="PROSITE" id="PS50134"/>
    </source>
</evidence>
<comment type="subcellular location">
    <subcellularLocation>
        <location evidence="2">Nucleus</location>
    </subcellularLocation>
</comment>
<keyword evidence="6 15" id="KW-0863">Zinc-finger</keyword>
<evidence type="ECO:0000256" key="8">
    <source>
        <dbReference type="ARBA" id="ARBA00022853"/>
    </source>
</evidence>